<keyword evidence="3 5" id="KW-1133">Transmembrane helix</keyword>
<dbReference type="GO" id="GO:0005886">
    <property type="term" value="C:plasma membrane"/>
    <property type="evidence" value="ECO:0007669"/>
    <property type="project" value="TreeGrafter"/>
</dbReference>
<evidence type="ECO:0000256" key="2">
    <source>
        <dbReference type="ARBA" id="ARBA00022692"/>
    </source>
</evidence>
<dbReference type="OrthoDB" id="4521223at2759"/>
<evidence type="ECO:0000256" key="3">
    <source>
        <dbReference type="ARBA" id="ARBA00022989"/>
    </source>
</evidence>
<name>A0A1Y2EEQ0_9PEZI</name>
<gene>
    <name evidence="6" type="ORF">BCR38DRAFT_454946</name>
</gene>
<keyword evidence="7" id="KW-1185">Reference proteome</keyword>
<dbReference type="InParanoid" id="A0A1Y2EEQ0"/>
<keyword evidence="2 5" id="KW-0812">Transmembrane</keyword>
<feature type="transmembrane region" description="Helical" evidence="5">
    <location>
        <begin position="114"/>
        <end position="132"/>
    </location>
</feature>
<reference evidence="6 7" key="1">
    <citation type="submission" date="2016-07" db="EMBL/GenBank/DDBJ databases">
        <title>Pervasive Adenine N6-methylation of Active Genes in Fungi.</title>
        <authorList>
            <consortium name="DOE Joint Genome Institute"/>
            <person name="Mondo S.J."/>
            <person name="Dannebaum R.O."/>
            <person name="Kuo R.C."/>
            <person name="Labutti K."/>
            <person name="Haridas S."/>
            <person name="Kuo A."/>
            <person name="Salamov A."/>
            <person name="Ahrendt S.R."/>
            <person name="Lipzen A."/>
            <person name="Sullivan W."/>
            <person name="Andreopoulos W.B."/>
            <person name="Clum A."/>
            <person name="Lindquist E."/>
            <person name="Daum C."/>
            <person name="Ramamoorthy G.K."/>
            <person name="Gryganskyi A."/>
            <person name="Culley D."/>
            <person name="Magnuson J.K."/>
            <person name="James T.Y."/>
            <person name="O'Malley M.A."/>
            <person name="Stajich J.E."/>
            <person name="Spatafora J.W."/>
            <person name="Visel A."/>
            <person name="Grigoriev I.V."/>
        </authorList>
    </citation>
    <scope>NUCLEOTIDE SEQUENCE [LARGE SCALE GENOMIC DNA]</scope>
    <source>
        <strain evidence="6 7">CBS 129021</strain>
    </source>
</reference>
<evidence type="ECO:0000256" key="1">
    <source>
        <dbReference type="ARBA" id="ARBA00004141"/>
    </source>
</evidence>
<sequence length="280" mass="30351">MSHRLLCFALRPVLSASIAFICLYFVAMCLHIALGILWESWWFWGCMIAGCIDEIIGYGGRTMLFYNPFSFPGFTTQIVCITTAPVFYCAAIYVTMAKLVENLDPSISRIKPRLYNWIFISCDIVSLVLQGVGGAMSTTNTGTSQVAVDLALAGLGFQVATLMIFCSLLVDYLVRYFQSSQSRAVSAVSGRLKTCLGFMGLAILLILARCAYRVDELSEGYLGALIHNEPLFIGPEGVLIICSVYALCIGHPGLIFNRTGAGKSSKGSLAEEVGVAGARK</sequence>
<comment type="subcellular location">
    <subcellularLocation>
        <location evidence="1">Membrane</location>
        <topology evidence="1">Multi-pass membrane protein</topology>
    </subcellularLocation>
</comment>
<feature type="transmembrane region" description="Helical" evidence="5">
    <location>
        <begin position="152"/>
        <end position="174"/>
    </location>
</feature>
<dbReference type="PANTHER" id="PTHR31465:SF7">
    <property type="entry name" value="SPHINGOID LONG-CHAIN BASE TRANSPORTER RSB1"/>
    <property type="match status" value="1"/>
</dbReference>
<evidence type="ECO:0000313" key="6">
    <source>
        <dbReference type="EMBL" id="ORY70063.1"/>
    </source>
</evidence>
<evidence type="ECO:0000256" key="5">
    <source>
        <dbReference type="SAM" id="Phobius"/>
    </source>
</evidence>
<dbReference type="AlphaFoldDB" id="A0A1Y2EEQ0"/>
<feature type="transmembrane region" description="Helical" evidence="5">
    <location>
        <begin position="12"/>
        <end position="38"/>
    </location>
</feature>
<dbReference type="EMBL" id="MCFJ01000002">
    <property type="protein sequence ID" value="ORY70063.1"/>
    <property type="molecule type" value="Genomic_DNA"/>
</dbReference>
<evidence type="ECO:0000313" key="7">
    <source>
        <dbReference type="Proteomes" id="UP000193689"/>
    </source>
</evidence>
<accession>A0A1Y2EEQ0</accession>
<dbReference type="Proteomes" id="UP000193689">
    <property type="component" value="Unassembled WGS sequence"/>
</dbReference>
<evidence type="ECO:0000256" key="4">
    <source>
        <dbReference type="ARBA" id="ARBA00023136"/>
    </source>
</evidence>
<dbReference type="GeneID" id="63777958"/>
<comment type="caution">
    <text evidence="6">The sequence shown here is derived from an EMBL/GenBank/DDBJ whole genome shotgun (WGS) entry which is preliminary data.</text>
</comment>
<feature type="transmembrane region" description="Helical" evidence="5">
    <location>
        <begin position="74"/>
        <end position="94"/>
    </location>
</feature>
<proteinExistence type="predicted"/>
<dbReference type="InterPro" id="IPR007568">
    <property type="entry name" value="RTA1"/>
</dbReference>
<organism evidence="6 7">
    <name type="scientific">Pseudomassariella vexata</name>
    <dbReference type="NCBI Taxonomy" id="1141098"/>
    <lineage>
        <taxon>Eukaryota</taxon>
        <taxon>Fungi</taxon>
        <taxon>Dikarya</taxon>
        <taxon>Ascomycota</taxon>
        <taxon>Pezizomycotina</taxon>
        <taxon>Sordariomycetes</taxon>
        <taxon>Xylariomycetidae</taxon>
        <taxon>Amphisphaeriales</taxon>
        <taxon>Pseudomassariaceae</taxon>
        <taxon>Pseudomassariella</taxon>
    </lineage>
</organism>
<dbReference type="Pfam" id="PF04479">
    <property type="entry name" value="RTA1"/>
    <property type="match status" value="1"/>
</dbReference>
<keyword evidence="4 5" id="KW-0472">Membrane</keyword>
<dbReference type="STRING" id="1141098.A0A1Y2EEQ0"/>
<feature type="transmembrane region" description="Helical" evidence="5">
    <location>
        <begin position="237"/>
        <end position="256"/>
    </location>
</feature>
<protein>
    <submittedName>
        <fullName evidence="6">RTA1 like protein-domain-containing protein</fullName>
    </submittedName>
</protein>
<feature type="transmembrane region" description="Helical" evidence="5">
    <location>
        <begin position="195"/>
        <end position="214"/>
    </location>
</feature>
<dbReference type="GO" id="GO:0000324">
    <property type="term" value="C:fungal-type vacuole"/>
    <property type="evidence" value="ECO:0007669"/>
    <property type="project" value="TreeGrafter"/>
</dbReference>
<dbReference type="PANTHER" id="PTHR31465">
    <property type="entry name" value="PROTEIN RTA1-RELATED"/>
    <property type="match status" value="1"/>
</dbReference>
<dbReference type="RefSeq" id="XP_040720013.1">
    <property type="nucleotide sequence ID" value="XM_040861746.1"/>
</dbReference>